<protein>
    <recommendedName>
        <fullName evidence="3">Lipoprotein</fullName>
    </recommendedName>
</protein>
<proteinExistence type="predicted"/>
<organism evidence="1 2">
    <name type="scientific">Marivirga lumbricoides</name>
    <dbReference type="NCBI Taxonomy" id="1046115"/>
    <lineage>
        <taxon>Bacteria</taxon>
        <taxon>Pseudomonadati</taxon>
        <taxon>Bacteroidota</taxon>
        <taxon>Cytophagia</taxon>
        <taxon>Cytophagales</taxon>
        <taxon>Marivirgaceae</taxon>
        <taxon>Marivirga</taxon>
    </lineage>
</organism>
<gene>
    <name evidence="1" type="ORF">C9994_10265</name>
</gene>
<dbReference type="EMBL" id="PYVU01000087">
    <property type="protein sequence ID" value="PTB95775.1"/>
    <property type="molecule type" value="Genomic_DNA"/>
</dbReference>
<dbReference type="Proteomes" id="UP000240608">
    <property type="component" value="Unassembled WGS sequence"/>
</dbReference>
<evidence type="ECO:0000313" key="2">
    <source>
        <dbReference type="Proteomes" id="UP000240608"/>
    </source>
</evidence>
<dbReference type="PROSITE" id="PS51257">
    <property type="entry name" value="PROKAR_LIPOPROTEIN"/>
    <property type="match status" value="1"/>
</dbReference>
<evidence type="ECO:0008006" key="3">
    <source>
        <dbReference type="Google" id="ProtNLM"/>
    </source>
</evidence>
<dbReference type="AlphaFoldDB" id="A0A2T4DPP4"/>
<name>A0A2T4DPP4_9BACT</name>
<evidence type="ECO:0000313" key="1">
    <source>
        <dbReference type="EMBL" id="PTB95775.1"/>
    </source>
</evidence>
<reference evidence="1 2" key="1">
    <citation type="submission" date="2018-03" db="EMBL/GenBank/DDBJ databases">
        <title>Cross-interface Injection: A General Nanoliter Liquid Handling Method Applied to Single Cells Genome Amplification Automated Nanoliter Liquid Handling Applied to Single Cell Multiple Displacement Amplification.</title>
        <authorList>
            <person name="Yun J."/>
            <person name="Xu P."/>
            <person name="Xu J."/>
            <person name="Dai X."/>
            <person name="Wang Y."/>
            <person name="Zheng X."/>
            <person name="Cao C."/>
            <person name="Yi Q."/>
            <person name="Zhu Y."/>
            <person name="Wang L."/>
            <person name="Dong Z."/>
            <person name="Huang Y."/>
            <person name="Huang L."/>
            <person name="Du W."/>
        </authorList>
    </citation>
    <scope>NUCLEOTIDE SEQUENCE [LARGE SCALE GENOMIC DNA]</scope>
    <source>
        <strain evidence="1 2">Z-D1-2</strain>
    </source>
</reference>
<sequence length="181" mass="21534">MKRIFVLLFISFLYACSLSTDKIIDKEKLSFSYTDDAYIFFRNIRQSNYDLEILEEADWRIYRHEDRQKGSNQFFNTAIVVNWRINKAYAILEISEKVEKENLTLQWSNPDGQKQGEIILKGLQRQQELAFLTEVYNHILRGNQLSWSPDGQNQTPLFSNNDYKEAFRVSMYDFYRLTGVL</sequence>
<comment type="caution">
    <text evidence="1">The sequence shown here is derived from an EMBL/GenBank/DDBJ whole genome shotgun (WGS) entry which is preliminary data.</text>
</comment>
<accession>A0A2T4DPP4</accession>